<organism evidence="1 2">
    <name type="scientific">Bradyrhizobium lablabi</name>
    <dbReference type="NCBI Taxonomy" id="722472"/>
    <lineage>
        <taxon>Bacteria</taxon>
        <taxon>Pseudomonadati</taxon>
        <taxon>Pseudomonadota</taxon>
        <taxon>Alphaproteobacteria</taxon>
        <taxon>Hyphomicrobiales</taxon>
        <taxon>Nitrobacteraceae</taxon>
        <taxon>Bradyrhizobium</taxon>
    </lineage>
</organism>
<proteinExistence type="predicted"/>
<name>A0A1M7A3V6_9BRAD</name>
<accession>A0A1M7A3V6</accession>
<sequence>MLWFDPCVVSHAFRRLMRECGGSVADFFHNVYFQNSVTDIPGSTQSLREVHPG</sequence>
<dbReference type="Proteomes" id="UP000183208">
    <property type="component" value="Unassembled WGS sequence"/>
</dbReference>
<gene>
    <name evidence="1" type="ORF">SAMN05444171_3881</name>
</gene>
<dbReference type="AlphaFoldDB" id="A0A1M7A3V6"/>
<reference evidence="1 2" key="1">
    <citation type="submission" date="2016-10" db="EMBL/GenBank/DDBJ databases">
        <authorList>
            <person name="de Groot N.N."/>
        </authorList>
    </citation>
    <scope>NUCLEOTIDE SEQUENCE [LARGE SCALE GENOMIC DNA]</scope>
    <source>
        <strain evidence="1 2">GAS522</strain>
    </source>
</reference>
<protein>
    <submittedName>
        <fullName evidence="1">Uncharacterized protein</fullName>
    </submittedName>
</protein>
<evidence type="ECO:0000313" key="2">
    <source>
        <dbReference type="Proteomes" id="UP000183208"/>
    </source>
</evidence>
<evidence type="ECO:0000313" key="1">
    <source>
        <dbReference type="EMBL" id="SED35226.1"/>
    </source>
</evidence>
<dbReference type="EMBL" id="FNTI01000001">
    <property type="protein sequence ID" value="SED35226.1"/>
    <property type="molecule type" value="Genomic_DNA"/>
</dbReference>